<name>A0ABT0T6A3_9GAMM</name>
<keyword evidence="4" id="KW-1185">Reference proteome</keyword>
<comment type="caution">
    <text evidence="3">The sequence shown here is derived from an EMBL/GenBank/DDBJ whole genome shotgun (WGS) entry which is preliminary data.</text>
</comment>
<reference evidence="3" key="1">
    <citation type="submission" date="2022-05" db="EMBL/GenBank/DDBJ databases">
        <title>Halomonas geminus sp. nov. and Halomonas llamarensis sp. nov. isolated from high-altitude salars of the Atacama Desert.</title>
        <authorList>
            <person name="Hintersatz C."/>
            <person name="Rojas L.A."/>
            <person name="Wei T.-S."/>
            <person name="Kutschke S."/>
            <person name="Lehmann F."/>
            <person name="Jain R."/>
            <person name="Pollmann K."/>
        </authorList>
    </citation>
    <scope>NUCLEOTIDE SEQUENCE</scope>
    <source>
        <strain evidence="3">ATCH28</strain>
    </source>
</reference>
<evidence type="ECO:0000259" key="1">
    <source>
        <dbReference type="Pfam" id="PF13175"/>
    </source>
</evidence>
<organism evidence="3 4">
    <name type="scientific">Halomonas gemina</name>
    <dbReference type="NCBI Taxonomy" id="2945105"/>
    <lineage>
        <taxon>Bacteria</taxon>
        <taxon>Pseudomonadati</taxon>
        <taxon>Pseudomonadota</taxon>
        <taxon>Gammaproteobacteria</taxon>
        <taxon>Oceanospirillales</taxon>
        <taxon>Halomonadaceae</taxon>
        <taxon>Halomonas</taxon>
    </lineage>
</organism>
<evidence type="ECO:0000313" key="4">
    <source>
        <dbReference type="Proteomes" id="UP001165369"/>
    </source>
</evidence>
<dbReference type="PANTHER" id="PTHR43581">
    <property type="entry name" value="ATP/GTP PHOSPHATASE"/>
    <property type="match status" value="1"/>
</dbReference>
<dbReference type="InterPro" id="IPR034139">
    <property type="entry name" value="TOPRIM_OLD"/>
</dbReference>
<feature type="domain" description="OLD protein-like TOPRIM" evidence="2">
    <location>
        <begin position="446"/>
        <end position="512"/>
    </location>
</feature>
<dbReference type="RefSeq" id="WP_250063897.1">
    <property type="nucleotide sequence ID" value="NZ_JAMJPK010000012.1"/>
</dbReference>
<accession>A0ABT0T6A3</accession>
<dbReference type="Pfam" id="PF20469">
    <property type="entry name" value="OLD-like_TOPRIM"/>
    <property type="match status" value="1"/>
</dbReference>
<dbReference type="Gene3D" id="3.40.50.300">
    <property type="entry name" value="P-loop containing nucleotide triphosphate hydrolases"/>
    <property type="match status" value="2"/>
</dbReference>
<dbReference type="Pfam" id="PF13175">
    <property type="entry name" value="AAA_15"/>
    <property type="match status" value="1"/>
</dbReference>
<protein>
    <submittedName>
        <fullName evidence="3">AAA family ATPase</fullName>
    </submittedName>
</protein>
<evidence type="ECO:0000259" key="2">
    <source>
        <dbReference type="Pfam" id="PF20469"/>
    </source>
</evidence>
<proteinExistence type="predicted"/>
<sequence length="639" mass="73312">MFTLKKAVINKYKSYSNEQIVNLEDDVTTLVGKNESGKTVFLEALAKINYFIEDDNFKFDEVQDYPRNELKKYQRSGEDCQPVICTFQLDTLTINEITDDLGEGVLITDIFSVSTKYKAGRVWYHINCKESKFFENLQEVLGFDDATKDKVLELGSVKAVVESEQSDDEHLAPVISYLKENIVEKAFAWEKGLLDAYVFKNYIAPRLPRFWYFDEYYELPSRVSIDAIQSNTISGSLTKQQLETAKALFELAVIDVEELANASSFESFIAELEATSNEITDQIFEYWSTNNNLEIEFKIESIHRSNQQPEKILDIRVKNKRHRITLPLKNRSKGFNWFFSFIVWFSKIQDEKDKNFILLLDEPGLNLHASAQADLLRFINDLSENYQIVYTTHSPFMVESEALHRVRTVYDSEKGSIISEAIQEKDPDTLFPLQAALGYDIAQNLFVSNNNLLVEGPSDLNYLTYMSSLLESEGREGLRDDVTVVPVGGLDKVASFISLLRGSKLKTACLLDSFNNDKGSQRLESLIQSKIIKDKNVRFFDEFAGDEYSKADIEDLFDKSEYLQIFGKAFPDHKEVTVSDLNDKKPTILLQLKSFLGGERFNHFKPSHCLLGMGVGVEFFSEETLDRFESMFKEVNKLF</sequence>
<dbReference type="PANTHER" id="PTHR43581:SF3">
    <property type="entry name" value="AAA+ ATPASE DOMAIN-CONTAINING PROTEIN"/>
    <property type="match status" value="1"/>
</dbReference>
<dbReference type="SUPFAM" id="SSF52540">
    <property type="entry name" value="P-loop containing nucleoside triphosphate hydrolases"/>
    <property type="match status" value="1"/>
</dbReference>
<dbReference type="CDD" id="cd00267">
    <property type="entry name" value="ABC_ATPase"/>
    <property type="match status" value="1"/>
</dbReference>
<dbReference type="InterPro" id="IPR051396">
    <property type="entry name" value="Bact_Antivir_Def_Nuclease"/>
</dbReference>
<dbReference type="Proteomes" id="UP001165369">
    <property type="component" value="Unassembled WGS sequence"/>
</dbReference>
<evidence type="ECO:0000313" key="3">
    <source>
        <dbReference type="EMBL" id="MCL7942269.1"/>
    </source>
</evidence>
<dbReference type="EMBL" id="JAMJPK010000012">
    <property type="protein sequence ID" value="MCL7942269.1"/>
    <property type="molecule type" value="Genomic_DNA"/>
</dbReference>
<dbReference type="InterPro" id="IPR027417">
    <property type="entry name" value="P-loop_NTPase"/>
</dbReference>
<feature type="domain" description="Endonuclease GajA/Old nuclease/RecF-like AAA" evidence="1">
    <location>
        <begin position="6"/>
        <end position="398"/>
    </location>
</feature>
<dbReference type="InterPro" id="IPR041685">
    <property type="entry name" value="AAA_GajA/Old/RecF-like"/>
</dbReference>
<gene>
    <name evidence="3" type="ORF">M8009_18480</name>
</gene>